<dbReference type="EMBL" id="CP118166">
    <property type="protein sequence ID" value="WDI31615.1"/>
    <property type="molecule type" value="Genomic_DNA"/>
</dbReference>
<name>A0AAF0CBR0_9PROT</name>
<sequence length="210" mass="23110">MRSDVGWIRRGLAQPGKTQMGLADALGRNRSVVTRILKGDRPLKDYEVSAIEEYLGMRRNGSPIGQQLNMDKPAPLAAAPSDIGFIYVMQSAPGGRWCIDLESPPAERAPKPASHASVRGLYGVIVSDPAMAPRFKPGEIAWINPHRPPRPGDDVMFVETDAPDFGPAEIAFGELIETTISLYKARTYTPLEIFTLKRAAFRPLMILPRD</sequence>
<evidence type="ECO:0008006" key="3">
    <source>
        <dbReference type="Google" id="ProtNLM"/>
    </source>
</evidence>
<dbReference type="AlphaFoldDB" id="A0AAF0CBR0"/>
<dbReference type="RefSeq" id="WP_274493502.1">
    <property type="nucleotide sequence ID" value="NZ_CP118166.1"/>
</dbReference>
<dbReference type="Gene3D" id="2.10.109.10">
    <property type="entry name" value="Umud Fragment, subunit A"/>
    <property type="match status" value="1"/>
</dbReference>
<gene>
    <name evidence="1" type="ORF">PUV54_00205</name>
</gene>
<proteinExistence type="predicted"/>
<dbReference type="CDD" id="cd00093">
    <property type="entry name" value="HTH_XRE"/>
    <property type="match status" value="1"/>
</dbReference>
<evidence type="ECO:0000313" key="1">
    <source>
        <dbReference type="EMBL" id="WDI31615.1"/>
    </source>
</evidence>
<protein>
    <recommendedName>
        <fullName evidence="3">HTH cro/C1-type domain-containing protein</fullName>
    </recommendedName>
</protein>
<dbReference type="SUPFAM" id="SSF47413">
    <property type="entry name" value="lambda repressor-like DNA-binding domains"/>
    <property type="match status" value="1"/>
</dbReference>
<dbReference type="InterPro" id="IPR001387">
    <property type="entry name" value="Cro/C1-type_HTH"/>
</dbReference>
<dbReference type="InterPro" id="IPR010982">
    <property type="entry name" value="Lambda_DNA-bd_dom_sf"/>
</dbReference>
<dbReference type="Proteomes" id="UP001214043">
    <property type="component" value="Chromosome"/>
</dbReference>
<dbReference type="KEGG" id="hfl:PUV54_00205"/>
<dbReference type="GO" id="GO:0003677">
    <property type="term" value="F:DNA binding"/>
    <property type="evidence" value="ECO:0007669"/>
    <property type="project" value="InterPro"/>
</dbReference>
<organism evidence="1 2">
    <name type="scientific">Hyphococcus flavus</name>
    <dbReference type="NCBI Taxonomy" id="1866326"/>
    <lineage>
        <taxon>Bacteria</taxon>
        <taxon>Pseudomonadati</taxon>
        <taxon>Pseudomonadota</taxon>
        <taxon>Alphaproteobacteria</taxon>
        <taxon>Parvularculales</taxon>
        <taxon>Parvularculaceae</taxon>
        <taxon>Hyphococcus</taxon>
    </lineage>
</organism>
<reference evidence="1" key="1">
    <citation type="submission" date="2023-02" db="EMBL/GenBank/DDBJ databases">
        <title>Genome sequence of Hyphococcus flavus.</title>
        <authorList>
            <person name="Rong J.-C."/>
            <person name="Zhao Q."/>
            <person name="Yi M."/>
            <person name="Wu J.-Y."/>
        </authorList>
    </citation>
    <scope>NUCLEOTIDE SEQUENCE</scope>
    <source>
        <strain evidence="1">MCCC 1K03223</strain>
    </source>
</reference>
<accession>A0AAF0CBR0</accession>
<keyword evidence="2" id="KW-1185">Reference proteome</keyword>
<evidence type="ECO:0000313" key="2">
    <source>
        <dbReference type="Proteomes" id="UP001214043"/>
    </source>
</evidence>